<evidence type="ECO:0000256" key="7">
    <source>
        <dbReference type="ARBA" id="ARBA00023242"/>
    </source>
</evidence>
<comment type="subcellular location">
    <subcellularLocation>
        <location evidence="1 9">Nucleus</location>
    </subcellularLocation>
</comment>
<dbReference type="PANTHER" id="PTHR35784">
    <property type="entry name" value="MEDIATOR OF RNA POLYMERASE II TRANSCRIPTION SUBUNIT 5"/>
    <property type="match status" value="1"/>
</dbReference>
<dbReference type="InterPro" id="IPR014801">
    <property type="entry name" value="Mediator_Med5_fun"/>
</dbReference>
<accession>A0A9P6J592</accession>
<dbReference type="PANTHER" id="PTHR35784:SF1">
    <property type="entry name" value="MEDIATOR OF RNA POLYMERASE II TRANSCRIPTION SUBUNIT 5"/>
    <property type="match status" value="1"/>
</dbReference>
<sequence length="844" mass="93096">MDPWANSTETEGGAEALAAADLMYLAYSMASWTSLTMSPLSDKALNGDDGRSKAKNQPSSTARIRPVVPDVFIVQRLKDVQRIKALELDVVLLQFWLASLTGLAESNTPSQRLIWKSLVLVKPYYFVQIARRQICDAIESALRQLSFYRGILNECDESIAEDSPTDRIDILKAIATGCYARGLIRPNQLDILNGVVIPQDSSIDYSFNGQTLPFDAIDDLCGRTLSDFEHQEKLVNRIVQVCEDACAKKDVSTLSKLCETLDDNPLVLDLIHLLCSPSALLVPLESFINNLQQNEEDDIDTCNSNLEGFGIVLILVMNIIRRYELAGCLDTVLKGKNGFCYLWLHRTSSTVPVSSIQSMSPELQALMGRWITALFDSMGISDDLIQTSKPQMLLEISPSIFEQSLAACQAGVIDSTTLTSGLDYFLQPCLLFVLIGVVQYLCEEILFSTTTSYSAGTPALGPVGATAGQSMLSPAGLVISPLALRGGKPYQQMSMSSGVTHSGQRSGKSVASVAMLQSSLKSLLAGEAFPARLMRLLKSEIVAALEHQTLENDHQIGIIQERLEAASFNYYPWSASDAYDVSKLEQQTSLAFEAIVLGGRTTLIAKREKAWPAFGGSCYHIDVDLFRTTLCYLGPAQFVTIILKRLLKVALTPNGRRAAELGAAMMTTPLKGCGDPHLAPQSLLWTLMYQTLWIPVPGRLETFAQGKILAKFVGMTLDLFQSRTLMQLRQKQQQQAAPSPISVHAPLEAMDVDSGHLPISRTKHHATVASQEQLERDAAVEPFRVMLDQRLKELEPIARDGPGFEGFAQGMRQYRERHPPLSLPLQQQQQQQQQQQHQKKARQN</sequence>
<feature type="region of interest" description="Disordered" evidence="10">
    <location>
        <begin position="799"/>
        <end position="844"/>
    </location>
</feature>
<keyword evidence="4 9" id="KW-0805">Transcription regulation</keyword>
<evidence type="ECO:0000256" key="1">
    <source>
        <dbReference type="ARBA" id="ARBA00004123"/>
    </source>
</evidence>
<dbReference type="GO" id="GO:0003712">
    <property type="term" value="F:transcription coregulator activity"/>
    <property type="evidence" value="ECO:0007669"/>
    <property type="project" value="InterPro"/>
</dbReference>
<proteinExistence type="inferred from homology"/>
<evidence type="ECO:0000256" key="8">
    <source>
        <dbReference type="ARBA" id="ARBA00031256"/>
    </source>
</evidence>
<evidence type="ECO:0000313" key="11">
    <source>
        <dbReference type="EMBL" id="KAF9963087.1"/>
    </source>
</evidence>
<evidence type="ECO:0000256" key="10">
    <source>
        <dbReference type="SAM" id="MobiDB-lite"/>
    </source>
</evidence>
<dbReference type="AlphaFoldDB" id="A0A9P6J592"/>
<dbReference type="Proteomes" id="UP000749646">
    <property type="component" value="Unassembled WGS sequence"/>
</dbReference>
<comment type="subunit">
    <text evidence="9">Component of the Mediator complex.</text>
</comment>
<comment type="function">
    <text evidence="9">Component of the Mediator complex, a coactivator involved in the regulated transcription of nearly all RNA polymerase II-dependent genes. Mediator functions as a bridge to convey information from gene-specific regulatory proteins to the basal RNA polymerase II transcription machinery. Mediator is recruited to promoters by direct interactions with regulatory proteins and serves as a scaffold for the assembly of a functional preinitiation complex with RNA polymerase II and the general transcription factors.</text>
</comment>
<gene>
    <name evidence="11" type="primary">NUT1</name>
    <name evidence="9" type="synonym">MED5</name>
    <name evidence="11" type="ORF">BGZ65_006078</name>
</gene>
<dbReference type="GO" id="GO:0006357">
    <property type="term" value="P:regulation of transcription by RNA polymerase II"/>
    <property type="evidence" value="ECO:0007669"/>
    <property type="project" value="InterPro"/>
</dbReference>
<keyword evidence="5 9" id="KW-0010">Activator</keyword>
<protein>
    <recommendedName>
        <fullName evidence="3 9">Mediator of RNA polymerase II transcription subunit 5</fullName>
    </recommendedName>
    <alternativeName>
        <fullName evidence="8 9">Mediator complex subunit 5</fullName>
    </alternativeName>
</protein>
<dbReference type="OrthoDB" id="5549158at2759"/>
<reference evidence="11" key="1">
    <citation type="journal article" date="2020" name="Fungal Divers.">
        <title>Resolving the Mortierellaceae phylogeny through synthesis of multi-gene phylogenetics and phylogenomics.</title>
        <authorList>
            <person name="Vandepol N."/>
            <person name="Liber J."/>
            <person name="Desiro A."/>
            <person name="Na H."/>
            <person name="Kennedy M."/>
            <person name="Barry K."/>
            <person name="Grigoriev I.V."/>
            <person name="Miller A.N."/>
            <person name="O'Donnell K."/>
            <person name="Stajich J.E."/>
            <person name="Bonito G."/>
        </authorList>
    </citation>
    <scope>NUCLEOTIDE SEQUENCE</scope>
    <source>
        <strain evidence="11">MES-2147</strain>
    </source>
</reference>
<feature type="compositionally biased region" description="Low complexity" evidence="10">
    <location>
        <begin position="826"/>
        <end position="836"/>
    </location>
</feature>
<dbReference type="GO" id="GO:0016592">
    <property type="term" value="C:mediator complex"/>
    <property type="evidence" value="ECO:0007669"/>
    <property type="project" value="InterPro"/>
</dbReference>
<evidence type="ECO:0000256" key="6">
    <source>
        <dbReference type="ARBA" id="ARBA00023163"/>
    </source>
</evidence>
<dbReference type="EMBL" id="JAAAHW010006325">
    <property type="protein sequence ID" value="KAF9963087.1"/>
    <property type="molecule type" value="Genomic_DNA"/>
</dbReference>
<evidence type="ECO:0000256" key="3">
    <source>
        <dbReference type="ARBA" id="ARBA00020628"/>
    </source>
</evidence>
<organism evidence="11 12">
    <name type="scientific">Modicella reniformis</name>
    <dbReference type="NCBI Taxonomy" id="1440133"/>
    <lineage>
        <taxon>Eukaryota</taxon>
        <taxon>Fungi</taxon>
        <taxon>Fungi incertae sedis</taxon>
        <taxon>Mucoromycota</taxon>
        <taxon>Mortierellomycotina</taxon>
        <taxon>Mortierellomycetes</taxon>
        <taxon>Mortierellales</taxon>
        <taxon>Mortierellaceae</taxon>
        <taxon>Modicella</taxon>
    </lineage>
</organism>
<evidence type="ECO:0000256" key="4">
    <source>
        <dbReference type="ARBA" id="ARBA00023015"/>
    </source>
</evidence>
<evidence type="ECO:0000256" key="9">
    <source>
        <dbReference type="RuleBase" id="RU364142"/>
    </source>
</evidence>
<evidence type="ECO:0000256" key="5">
    <source>
        <dbReference type="ARBA" id="ARBA00023159"/>
    </source>
</evidence>
<keyword evidence="7 9" id="KW-0539">Nucleus</keyword>
<comment type="similarity">
    <text evidence="2 9">Belongs to the Mediator complex subunit 5 family.</text>
</comment>
<keyword evidence="6 9" id="KW-0804">Transcription</keyword>
<evidence type="ECO:0000313" key="12">
    <source>
        <dbReference type="Proteomes" id="UP000749646"/>
    </source>
</evidence>
<evidence type="ECO:0000256" key="2">
    <source>
        <dbReference type="ARBA" id="ARBA00008782"/>
    </source>
</evidence>
<comment type="caution">
    <text evidence="11">The sequence shown here is derived from an EMBL/GenBank/DDBJ whole genome shotgun (WGS) entry which is preliminary data.</text>
</comment>
<dbReference type="Pfam" id="PF08689">
    <property type="entry name" value="Med5"/>
    <property type="match status" value="1"/>
</dbReference>
<name>A0A9P6J592_9FUNG</name>
<keyword evidence="12" id="KW-1185">Reference proteome</keyword>